<sequence length="167" mass="18993">MSVIIRPPLPGDETALGPLHNHIWRIAYAGLMPSDYLQARSDVEATQRWKRLIRMLDRNRRDSNGRTVLVAEDGNRLVGFITVGPARDQEMDGFVELMSLYVHPDARGTGVAQKLTDHGLSDGPSYLWVLDRNRRAQAFYCKLGYDLDGATKPHEPTRTTEVRMIRY</sequence>
<dbReference type="RefSeq" id="WP_338750211.1">
    <property type="nucleotide sequence ID" value="NZ_CP144913.1"/>
</dbReference>
<evidence type="ECO:0000313" key="5">
    <source>
        <dbReference type="Proteomes" id="UP001382727"/>
    </source>
</evidence>
<protein>
    <submittedName>
        <fullName evidence="4">GNAT family N-acetyltransferase</fullName>
    </submittedName>
</protein>
<reference evidence="4 5" key="1">
    <citation type="submission" date="2024-02" db="EMBL/GenBank/DDBJ databases">
        <title>Janibacter sp. nov., isolated from gut of marine sandworm.</title>
        <authorList>
            <person name="Kim B."/>
            <person name="Jun M.O."/>
            <person name="Shin N.-R."/>
        </authorList>
    </citation>
    <scope>NUCLEOTIDE SEQUENCE [LARGE SCALE GENOMIC DNA]</scope>
    <source>
        <strain evidence="4 5">A1S7</strain>
    </source>
</reference>
<dbReference type="InterPro" id="IPR000182">
    <property type="entry name" value="GNAT_dom"/>
</dbReference>
<dbReference type="Gene3D" id="3.40.630.30">
    <property type="match status" value="1"/>
</dbReference>
<keyword evidence="1" id="KW-0808">Transferase</keyword>
<dbReference type="PANTHER" id="PTHR43877">
    <property type="entry name" value="AMINOALKYLPHOSPHONATE N-ACETYLTRANSFERASE-RELATED-RELATED"/>
    <property type="match status" value="1"/>
</dbReference>
<proteinExistence type="predicted"/>
<name>A0ABZ2MIN5_9MICO</name>
<evidence type="ECO:0000259" key="3">
    <source>
        <dbReference type="PROSITE" id="PS51186"/>
    </source>
</evidence>
<dbReference type="CDD" id="cd04301">
    <property type="entry name" value="NAT_SF"/>
    <property type="match status" value="1"/>
</dbReference>
<dbReference type="InterPro" id="IPR050832">
    <property type="entry name" value="Bact_Acetyltransf"/>
</dbReference>
<dbReference type="InterPro" id="IPR016181">
    <property type="entry name" value="Acyl_CoA_acyltransferase"/>
</dbReference>
<evidence type="ECO:0000313" key="4">
    <source>
        <dbReference type="EMBL" id="WXB76848.1"/>
    </source>
</evidence>
<evidence type="ECO:0000256" key="2">
    <source>
        <dbReference type="ARBA" id="ARBA00023315"/>
    </source>
</evidence>
<dbReference type="EMBL" id="CP144913">
    <property type="protein sequence ID" value="WXB76848.1"/>
    <property type="molecule type" value="Genomic_DNA"/>
</dbReference>
<dbReference type="PANTHER" id="PTHR43877:SF1">
    <property type="entry name" value="ACETYLTRANSFERASE"/>
    <property type="match status" value="1"/>
</dbReference>
<dbReference type="Proteomes" id="UP001382727">
    <property type="component" value="Chromosome"/>
</dbReference>
<feature type="domain" description="N-acetyltransferase" evidence="3">
    <location>
        <begin position="26"/>
        <end position="167"/>
    </location>
</feature>
<keyword evidence="2" id="KW-0012">Acyltransferase</keyword>
<keyword evidence="5" id="KW-1185">Reference proteome</keyword>
<gene>
    <name evidence="4" type="ORF">V1351_01970</name>
</gene>
<accession>A0ABZ2MIN5</accession>
<dbReference type="SUPFAM" id="SSF55729">
    <property type="entry name" value="Acyl-CoA N-acyltransferases (Nat)"/>
    <property type="match status" value="1"/>
</dbReference>
<dbReference type="Pfam" id="PF13508">
    <property type="entry name" value="Acetyltransf_7"/>
    <property type="match status" value="1"/>
</dbReference>
<evidence type="ECO:0000256" key="1">
    <source>
        <dbReference type="ARBA" id="ARBA00022679"/>
    </source>
</evidence>
<dbReference type="PROSITE" id="PS51186">
    <property type="entry name" value="GNAT"/>
    <property type="match status" value="1"/>
</dbReference>
<organism evidence="4 5">
    <name type="scientific">Janibacter alittae</name>
    <dbReference type="NCBI Taxonomy" id="3115209"/>
    <lineage>
        <taxon>Bacteria</taxon>
        <taxon>Bacillati</taxon>
        <taxon>Actinomycetota</taxon>
        <taxon>Actinomycetes</taxon>
        <taxon>Micrococcales</taxon>
        <taxon>Intrasporangiaceae</taxon>
        <taxon>Janibacter</taxon>
    </lineage>
</organism>